<gene>
    <name evidence="8" type="ORF">GGR25_004078</name>
</gene>
<dbReference type="EMBL" id="JACIDS010000005">
    <property type="protein sequence ID" value="MBB3933014.1"/>
    <property type="molecule type" value="Genomic_DNA"/>
</dbReference>
<dbReference type="RefSeq" id="WP_183400668.1">
    <property type="nucleotide sequence ID" value="NZ_JACIDS010000005.1"/>
</dbReference>
<dbReference type="AlphaFoldDB" id="A0A840ATW0"/>
<evidence type="ECO:0000313" key="8">
    <source>
        <dbReference type="EMBL" id="MBB3933014.1"/>
    </source>
</evidence>
<dbReference type="PANTHER" id="PTHR42810:SF2">
    <property type="entry name" value="PURINE PERMEASE C1399.01C-RELATED"/>
    <property type="match status" value="1"/>
</dbReference>
<dbReference type="GO" id="GO:0005886">
    <property type="term" value="C:plasma membrane"/>
    <property type="evidence" value="ECO:0007669"/>
    <property type="project" value="TreeGrafter"/>
</dbReference>
<keyword evidence="9" id="KW-1185">Reference proteome</keyword>
<dbReference type="InterPro" id="IPR006043">
    <property type="entry name" value="NCS2"/>
</dbReference>
<keyword evidence="6 7" id="KW-0472">Membrane</keyword>
<evidence type="ECO:0000256" key="5">
    <source>
        <dbReference type="ARBA" id="ARBA00022989"/>
    </source>
</evidence>
<feature type="transmembrane region" description="Helical" evidence="7">
    <location>
        <begin position="203"/>
        <end position="221"/>
    </location>
</feature>
<feature type="transmembrane region" description="Helical" evidence="7">
    <location>
        <begin position="415"/>
        <end position="438"/>
    </location>
</feature>
<comment type="subcellular location">
    <subcellularLocation>
        <location evidence="1">Membrane</location>
        <topology evidence="1">Multi-pass membrane protein</topology>
    </subcellularLocation>
</comment>
<keyword evidence="4 7" id="KW-0812">Transmembrane</keyword>
<dbReference type="Proteomes" id="UP000553963">
    <property type="component" value="Unassembled WGS sequence"/>
</dbReference>
<feature type="transmembrane region" description="Helical" evidence="7">
    <location>
        <begin position="330"/>
        <end position="353"/>
    </location>
</feature>
<feature type="transmembrane region" description="Helical" evidence="7">
    <location>
        <begin position="249"/>
        <end position="273"/>
    </location>
</feature>
<organism evidence="8 9">
    <name type="scientific">Kaistia hirudinis</name>
    <dbReference type="NCBI Taxonomy" id="1293440"/>
    <lineage>
        <taxon>Bacteria</taxon>
        <taxon>Pseudomonadati</taxon>
        <taxon>Pseudomonadota</taxon>
        <taxon>Alphaproteobacteria</taxon>
        <taxon>Hyphomicrobiales</taxon>
        <taxon>Kaistiaceae</taxon>
        <taxon>Kaistia</taxon>
    </lineage>
</organism>
<evidence type="ECO:0000256" key="4">
    <source>
        <dbReference type="ARBA" id="ARBA00022692"/>
    </source>
</evidence>
<evidence type="ECO:0000256" key="6">
    <source>
        <dbReference type="ARBA" id="ARBA00023136"/>
    </source>
</evidence>
<keyword evidence="3" id="KW-0813">Transport</keyword>
<dbReference type="PANTHER" id="PTHR42810">
    <property type="entry name" value="PURINE PERMEASE C1399.01C-RELATED"/>
    <property type="match status" value="1"/>
</dbReference>
<evidence type="ECO:0000256" key="2">
    <source>
        <dbReference type="ARBA" id="ARBA00008821"/>
    </source>
</evidence>
<protein>
    <submittedName>
        <fullName evidence="8">Xanthine/uracil permease</fullName>
    </submittedName>
</protein>
<dbReference type="Pfam" id="PF00860">
    <property type="entry name" value="Xan_ur_permease"/>
    <property type="match status" value="1"/>
</dbReference>
<proteinExistence type="inferred from homology"/>
<feature type="transmembrane region" description="Helical" evidence="7">
    <location>
        <begin position="141"/>
        <end position="159"/>
    </location>
</feature>
<keyword evidence="5 7" id="KW-1133">Transmembrane helix</keyword>
<reference evidence="8 9" key="1">
    <citation type="submission" date="2020-08" db="EMBL/GenBank/DDBJ databases">
        <title>Genomic Encyclopedia of Type Strains, Phase IV (KMG-IV): sequencing the most valuable type-strain genomes for metagenomic binning, comparative biology and taxonomic classification.</title>
        <authorList>
            <person name="Goeker M."/>
        </authorList>
    </citation>
    <scope>NUCLEOTIDE SEQUENCE [LARGE SCALE GENOMIC DNA]</scope>
    <source>
        <strain evidence="8 9">DSM 25966</strain>
    </source>
</reference>
<evidence type="ECO:0000313" key="9">
    <source>
        <dbReference type="Proteomes" id="UP000553963"/>
    </source>
</evidence>
<comment type="similarity">
    <text evidence="2">Belongs to the nucleobase:cation symporter-2 (NCS2) (TC 2.A.40) family.</text>
</comment>
<feature type="transmembrane region" description="Helical" evidence="7">
    <location>
        <begin position="359"/>
        <end position="380"/>
    </location>
</feature>
<feature type="transmembrane region" description="Helical" evidence="7">
    <location>
        <begin position="28"/>
        <end position="53"/>
    </location>
</feature>
<feature type="transmembrane region" description="Helical" evidence="7">
    <location>
        <begin position="116"/>
        <end position="134"/>
    </location>
</feature>
<sequence>MISLRLPPSRPRRRPQELSYAADERPPFATMMTLGIQHAIMALALSAYALALAKGAHLDIGQTRALLAVTIIAMAIGTFLQAWGGRFGSGSLMIHMPTPFILPLAVPVLEQVGPGGLVPITIVSAITTLLVAPLAQKLRGLFPPIVAGLVVLIGGLSLIREAFEHSMGLSEDMEINRNSVIIAGVTLVLIMGLSVWGTRKMRLFALLAGIVGGVIAAALLGELSGGAELLATPTFAVPTLVAPSFDVPIGALIGLAFVALLVQIDSIGSFILIDKMDDADWRRADMRQASRGVLGAGICDFIGGLLGAMPTATSSANIGLTHASGSTTRYAGLAAAAVLLLVAFLPKATLILTLIPTPVIGAIELYAAAFLIASGVDLLASREMDPRGIFIVGISTVGGVGTLLMPGLAEHASPGLRHLVGSGFIVTGVLAILLNLLFRLGIKKSESIQLDRNADSQPLSIQITDFVEAMGGAWAARRDVVRRAALAAVEASEAIEASGDGRKVIGIGGSFDELNFNIDLVHLGPPLPVAGAGPTDLAAILEGDDDSAIDAAIQSVSGTLVTRLADRIKGEKGPTPGTSVLHLHFDH</sequence>
<feature type="transmembrane region" description="Helical" evidence="7">
    <location>
        <begin position="179"/>
        <end position="196"/>
    </location>
</feature>
<accession>A0A840ATW0</accession>
<evidence type="ECO:0000256" key="7">
    <source>
        <dbReference type="SAM" id="Phobius"/>
    </source>
</evidence>
<feature type="transmembrane region" description="Helical" evidence="7">
    <location>
        <begin position="65"/>
        <end position="83"/>
    </location>
</feature>
<feature type="transmembrane region" description="Helical" evidence="7">
    <location>
        <begin position="389"/>
        <end position="409"/>
    </location>
</feature>
<evidence type="ECO:0000256" key="3">
    <source>
        <dbReference type="ARBA" id="ARBA00022448"/>
    </source>
</evidence>
<dbReference type="GO" id="GO:0042907">
    <property type="term" value="F:xanthine transmembrane transporter activity"/>
    <property type="evidence" value="ECO:0007669"/>
    <property type="project" value="TreeGrafter"/>
</dbReference>
<dbReference type="NCBIfam" id="NF037981">
    <property type="entry name" value="NCS2_1"/>
    <property type="match status" value="1"/>
</dbReference>
<evidence type="ECO:0000256" key="1">
    <source>
        <dbReference type="ARBA" id="ARBA00004141"/>
    </source>
</evidence>
<comment type="caution">
    <text evidence="8">The sequence shown here is derived from an EMBL/GenBank/DDBJ whole genome shotgun (WGS) entry which is preliminary data.</text>
</comment>
<name>A0A840ATW0_9HYPH</name>